<evidence type="ECO:0000256" key="3">
    <source>
        <dbReference type="ARBA" id="ARBA00022448"/>
    </source>
</evidence>
<dbReference type="PANTHER" id="PTHR43829">
    <property type="entry name" value="AQUAPORIN OR AQUAGLYCEROPORIN RELATED"/>
    <property type="match status" value="1"/>
</dbReference>
<evidence type="ECO:0000256" key="1">
    <source>
        <dbReference type="ARBA" id="ARBA00004141"/>
    </source>
</evidence>
<evidence type="ECO:0000256" key="6">
    <source>
        <dbReference type="ARBA" id="ARBA00023136"/>
    </source>
</evidence>
<keyword evidence="5 9" id="KW-1133">Transmembrane helix</keyword>
<dbReference type="AlphaFoldDB" id="A0A915L8K0"/>
<evidence type="ECO:0000313" key="12">
    <source>
        <dbReference type="WBParaSite" id="nRc.2.0.1.t47147-RA"/>
    </source>
</evidence>
<dbReference type="InterPro" id="IPR050363">
    <property type="entry name" value="MIP/Aquaporin"/>
</dbReference>
<evidence type="ECO:0000313" key="11">
    <source>
        <dbReference type="Proteomes" id="UP000887565"/>
    </source>
</evidence>
<comment type="function">
    <text evidence="7">Aquaglyceroporin that may modulate the water content and osmolytes during anhydrobiosis.</text>
</comment>
<reference evidence="12" key="1">
    <citation type="submission" date="2022-11" db="UniProtKB">
        <authorList>
            <consortium name="WormBaseParasite"/>
        </authorList>
    </citation>
    <scope>IDENTIFICATION</scope>
</reference>
<dbReference type="Pfam" id="PF00230">
    <property type="entry name" value="MIP"/>
    <property type="match status" value="1"/>
</dbReference>
<organism evidence="11 12">
    <name type="scientific">Romanomermis culicivorax</name>
    <name type="common">Nematode worm</name>
    <dbReference type="NCBI Taxonomy" id="13658"/>
    <lineage>
        <taxon>Eukaryota</taxon>
        <taxon>Metazoa</taxon>
        <taxon>Ecdysozoa</taxon>
        <taxon>Nematoda</taxon>
        <taxon>Enoplea</taxon>
        <taxon>Dorylaimia</taxon>
        <taxon>Mermithida</taxon>
        <taxon>Mermithoidea</taxon>
        <taxon>Mermithidae</taxon>
        <taxon>Romanomermis</taxon>
    </lineage>
</organism>
<feature type="chain" id="PRO_5036696253" evidence="10">
    <location>
        <begin position="22"/>
        <end position="66"/>
    </location>
</feature>
<dbReference type="PRINTS" id="PR00783">
    <property type="entry name" value="MINTRINSICP"/>
</dbReference>
<keyword evidence="6 9" id="KW-0472">Membrane</keyword>
<dbReference type="InterPro" id="IPR000425">
    <property type="entry name" value="MIP"/>
</dbReference>
<comment type="subcellular location">
    <subcellularLocation>
        <location evidence="1">Membrane</location>
        <topology evidence="1">Multi-pass membrane protein</topology>
    </subcellularLocation>
</comment>
<dbReference type="GO" id="GO:0005886">
    <property type="term" value="C:plasma membrane"/>
    <property type="evidence" value="ECO:0007669"/>
    <property type="project" value="TreeGrafter"/>
</dbReference>
<dbReference type="SUPFAM" id="SSF81338">
    <property type="entry name" value="Aquaporin-like"/>
    <property type="match status" value="1"/>
</dbReference>
<keyword evidence="10" id="KW-0732">Signal</keyword>
<keyword evidence="11" id="KW-1185">Reference proteome</keyword>
<comment type="similarity">
    <text evidence="2 8">Belongs to the MIP/aquaporin (TC 1.A.8) family.</text>
</comment>
<evidence type="ECO:0000256" key="8">
    <source>
        <dbReference type="RuleBase" id="RU000477"/>
    </source>
</evidence>
<dbReference type="PANTHER" id="PTHR43829:SF9">
    <property type="entry name" value="AQUAPORIN-9"/>
    <property type="match status" value="1"/>
</dbReference>
<evidence type="ECO:0000256" key="2">
    <source>
        <dbReference type="ARBA" id="ARBA00006175"/>
    </source>
</evidence>
<dbReference type="GO" id="GO:0015250">
    <property type="term" value="F:water channel activity"/>
    <property type="evidence" value="ECO:0007669"/>
    <property type="project" value="TreeGrafter"/>
</dbReference>
<dbReference type="InterPro" id="IPR023271">
    <property type="entry name" value="Aquaporin-like"/>
</dbReference>
<dbReference type="Proteomes" id="UP000887565">
    <property type="component" value="Unplaced"/>
</dbReference>
<keyword evidence="4 8" id="KW-0812">Transmembrane</keyword>
<dbReference type="WBParaSite" id="nRc.2.0.1.t47147-RA">
    <property type="protein sequence ID" value="nRc.2.0.1.t47147-RA"/>
    <property type="gene ID" value="nRc.2.0.1.g47147"/>
</dbReference>
<evidence type="ECO:0000256" key="4">
    <source>
        <dbReference type="ARBA" id="ARBA00022692"/>
    </source>
</evidence>
<protein>
    <submittedName>
        <fullName evidence="12">Aquaporin</fullName>
    </submittedName>
</protein>
<evidence type="ECO:0000256" key="7">
    <source>
        <dbReference type="ARBA" id="ARBA00045280"/>
    </source>
</evidence>
<evidence type="ECO:0000256" key="5">
    <source>
        <dbReference type="ARBA" id="ARBA00022989"/>
    </source>
</evidence>
<feature type="transmembrane region" description="Helical" evidence="9">
    <location>
        <begin position="45"/>
        <end position="65"/>
    </location>
</feature>
<evidence type="ECO:0000256" key="9">
    <source>
        <dbReference type="SAM" id="Phobius"/>
    </source>
</evidence>
<keyword evidence="3 8" id="KW-0813">Transport</keyword>
<dbReference type="Gene3D" id="1.20.1080.10">
    <property type="entry name" value="Glycerol uptake facilitator protein"/>
    <property type="match status" value="1"/>
</dbReference>
<feature type="signal peptide" evidence="10">
    <location>
        <begin position="1"/>
        <end position="21"/>
    </location>
</feature>
<evidence type="ECO:0000256" key="10">
    <source>
        <dbReference type="SAM" id="SignalP"/>
    </source>
</evidence>
<sequence>MNLGWGCGIAIAFCVCGGVSGGHINPAITFCFAVLGRIKWLHVPAYMAGQYVGAFLGSWAIFIVYY</sequence>
<name>A0A915L8K0_ROMCU</name>
<proteinExistence type="inferred from homology"/>
<accession>A0A915L8K0</accession>
<dbReference type="GO" id="GO:0015254">
    <property type="term" value="F:glycerol channel activity"/>
    <property type="evidence" value="ECO:0007669"/>
    <property type="project" value="TreeGrafter"/>
</dbReference>